<accession>A0A6J5KI79</accession>
<protein>
    <submittedName>
        <fullName evidence="1">Uncharacterized protein</fullName>
    </submittedName>
</protein>
<proteinExistence type="predicted"/>
<evidence type="ECO:0000313" key="1">
    <source>
        <dbReference type="EMBL" id="CAB4121255.1"/>
    </source>
</evidence>
<organism evidence="1">
    <name type="scientific">uncultured Caudovirales phage</name>
    <dbReference type="NCBI Taxonomy" id="2100421"/>
    <lineage>
        <taxon>Viruses</taxon>
        <taxon>Duplodnaviria</taxon>
        <taxon>Heunggongvirae</taxon>
        <taxon>Uroviricota</taxon>
        <taxon>Caudoviricetes</taxon>
        <taxon>Peduoviridae</taxon>
        <taxon>Maltschvirus</taxon>
        <taxon>Maltschvirus maltsch</taxon>
    </lineage>
</organism>
<gene>
    <name evidence="1" type="ORF">UFOVP9_41</name>
</gene>
<reference evidence="1" key="1">
    <citation type="submission" date="2020-04" db="EMBL/GenBank/DDBJ databases">
        <authorList>
            <person name="Chiriac C."/>
            <person name="Salcher M."/>
            <person name="Ghai R."/>
            <person name="Kavagutti S V."/>
        </authorList>
    </citation>
    <scope>NUCLEOTIDE SEQUENCE</scope>
</reference>
<sequence>MWFNWLFKSNNIFVECSESCVKIAGGSIIGTDGARINITCSHGLLKLIWRDGNWRRDEETTQEM</sequence>
<name>A0A6J5KI79_9CAUD</name>
<dbReference type="EMBL" id="LR796140">
    <property type="protein sequence ID" value="CAB4121255.1"/>
    <property type="molecule type" value="Genomic_DNA"/>
</dbReference>